<dbReference type="InterPro" id="IPR050525">
    <property type="entry name" value="ECM_Assembly_Org"/>
</dbReference>
<evidence type="ECO:0000259" key="12">
    <source>
        <dbReference type="PROSITE" id="PS50234"/>
    </source>
</evidence>
<dbReference type="SMART" id="SM00254">
    <property type="entry name" value="ShKT"/>
    <property type="match status" value="3"/>
</dbReference>
<dbReference type="SUPFAM" id="SSF57196">
    <property type="entry name" value="EGF/Laminin"/>
    <property type="match status" value="1"/>
</dbReference>
<dbReference type="InterPro" id="IPR002035">
    <property type="entry name" value="VWF_A"/>
</dbReference>
<dbReference type="OrthoDB" id="6022609at2759"/>
<comment type="caution">
    <text evidence="8">Lacks conserved residue(s) required for the propagation of feature annotation.</text>
</comment>
<sequence length="837" mass="89824">MEGGGSWRVIAAIVLIHFFVEGVLSAACENHSPLCGKNPGWPTTEMCATNYVRDKCHQFCGICSCPSQPACRNGGRRGGNPENYGNRTCDCNCVGLWSGQTCSECQARCLNGGTLDRATCTCKCTPGWDGDQCQDPCVDKSSLCGANPGWPTQDSCKTSYVRDNCHAFCGVCQQSAVTSGGCKKICRNGGTLYPESCVCECGPGWMGDQCSEPCENKSPLCGASPGWPTTDLCSNNYVMTNCPLFCGKCECQESPRCRNGGYRGNNPSKYGDRSCECNCAGLWSGPTCAECSVRCANGGRLDRSTCTCACTPGWDGDLCDKPCTNASPLCGANPGWPTADSCRSDYVVNNCHQFCGECSCPTYPGCRNGGVRGGNPKNYLNSTCDCNCAGMWKGPTCEECRIHCEHGGVVDFTTCSCLCSPGWDGPLCTERCEDKHPYCGANPGWPTVESCNTDYVRENCHAFCGVCQVSKGKPSGSILKPKPTNIQGDGPGTVNFCITAPCRNGGTCIPMKTGFRCNCPQAFEGARCEIRTDCKFSFDLVFLVDGSTSVGPNEFDKSKAFLRNVINQFQIGPDATKVGVIQYSSTVREEFSLNRYLTKQDVMRAIDRIPFLGGFTRTGEAITFMKQHSQFRGNVPKIAIVITDGRAQDDVSYPSQMAHGAGVIMYAISVGSVNMNELKLIASAERYITTVSDFDALSTLTLSLTEQICRGAADTCQVPVLQFEDCLSEMLSKCYSLDGHNSRVVRVESTGNANTCDIPIRQYEECAKEAISTCNRVRTRGRANRGKRSATFGSDDGDTSRGVPGLSAVAAVGAVVILTLVGLGVTHCLKKPTRTAK</sequence>
<dbReference type="SMART" id="SM00179">
    <property type="entry name" value="EGF_CA"/>
    <property type="match status" value="1"/>
</dbReference>
<dbReference type="PROSITE" id="PS50234">
    <property type="entry name" value="VWFA"/>
    <property type="match status" value="1"/>
</dbReference>
<evidence type="ECO:0000256" key="9">
    <source>
        <dbReference type="SAM" id="Phobius"/>
    </source>
</evidence>
<gene>
    <name evidence="14" type="primary">LOC109480879</name>
</gene>
<dbReference type="CDD" id="cd00054">
    <property type="entry name" value="EGF_CA"/>
    <property type="match status" value="1"/>
</dbReference>
<evidence type="ECO:0000256" key="4">
    <source>
        <dbReference type="ARBA" id="ARBA00022729"/>
    </source>
</evidence>
<evidence type="ECO:0000259" key="11">
    <source>
        <dbReference type="PROSITE" id="PS50026"/>
    </source>
</evidence>
<dbReference type="AlphaFoldDB" id="A0A6P4ZPK5"/>
<dbReference type="GeneID" id="109480879"/>
<keyword evidence="5" id="KW-0677">Repeat</keyword>
<dbReference type="PANTHER" id="PTHR24020:SF87">
    <property type="entry name" value="COLLAGEN ALPHA-1(VI) CHAIN-LIKE"/>
    <property type="match status" value="1"/>
</dbReference>
<dbReference type="FunFam" id="2.10.25.10:FF:000255">
    <property type="entry name" value="Sushi, nidogen and EGF-like domains 1"/>
    <property type="match status" value="1"/>
</dbReference>
<dbReference type="Gene3D" id="2.10.25.10">
    <property type="entry name" value="Laminin"/>
    <property type="match status" value="1"/>
</dbReference>
<reference evidence="14" key="1">
    <citation type="submission" date="2025-08" db="UniProtKB">
        <authorList>
            <consortium name="RefSeq"/>
        </authorList>
    </citation>
    <scope>IDENTIFICATION</scope>
    <source>
        <tissue evidence="14">Gonad</tissue>
    </source>
</reference>
<proteinExistence type="predicted"/>
<evidence type="ECO:0000256" key="1">
    <source>
        <dbReference type="ARBA" id="ARBA00004613"/>
    </source>
</evidence>
<dbReference type="SMART" id="SM00181">
    <property type="entry name" value="EGF"/>
    <property type="match status" value="6"/>
</dbReference>
<keyword evidence="7" id="KW-0325">Glycoprotein</keyword>
<dbReference type="RefSeq" id="XP_019638768.1">
    <property type="nucleotide sequence ID" value="XM_019783209.1"/>
</dbReference>
<feature type="signal peptide" evidence="10">
    <location>
        <begin position="1"/>
        <end position="25"/>
    </location>
</feature>
<keyword evidence="6 8" id="KW-1015">Disulfide bond</keyword>
<dbReference type="Pfam" id="PF00092">
    <property type="entry name" value="VWA"/>
    <property type="match status" value="1"/>
</dbReference>
<dbReference type="GO" id="GO:0005576">
    <property type="term" value="C:extracellular region"/>
    <property type="evidence" value="ECO:0007669"/>
    <property type="project" value="UniProtKB-SubCell"/>
</dbReference>
<dbReference type="Gene3D" id="3.40.50.410">
    <property type="entry name" value="von Willebrand factor, type A domain"/>
    <property type="match status" value="1"/>
</dbReference>
<dbReference type="SMART" id="SM00327">
    <property type="entry name" value="VWA"/>
    <property type="match status" value="1"/>
</dbReference>
<feature type="domain" description="VWFA" evidence="12">
    <location>
        <begin position="539"/>
        <end position="708"/>
    </location>
</feature>
<keyword evidence="4 10" id="KW-0732">Signal</keyword>
<comment type="subcellular location">
    <subcellularLocation>
        <location evidence="1">Secreted</location>
    </subcellularLocation>
</comment>
<dbReference type="FunFam" id="3.40.50.410:FF:000004">
    <property type="entry name" value="collagen alpha-6(VI) chain"/>
    <property type="match status" value="1"/>
</dbReference>
<keyword evidence="9" id="KW-1133">Transmembrane helix</keyword>
<dbReference type="KEGG" id="bbel:109480879"/>
<protein>
    <submittedName>
        <fullName evidence="14">Protein draper-like</fullName>
    </submittedName>
</protein>
<evidence type="ECO:0000313" key="13">
    <source>
        <dbReference type="Proteomes" id="UP000515135"/>
    </source>
</evidence>
<evidence type="ECO:0000256" key="7">
    <source>
        <dbReference type="ARBA" id="ARBA00023180"/>
    </source>
</evidence>
<dbReference type="InterPro" id="IPR001881">
    <property type="entry name" value="EGF-like_Ca-bd_dom"/>
</dbReference>
<evidence type="ECO:0000256" key="8">
    <source>
        <dbReference type="PROSITE-ProRule" id="PRU00076"/>
    </source>
</evidence>
<dbReference type="SUPFAM" id="SSF53300">
    <property type="entry name" value="vWA-like"/>
    <property type="match status" value="1"/>
</dbReference>
<evidence type="ECO:0000313" key="14">
    <source>
        <dbReference type="RefSeq" id="XP_019638768.1"/>
    </source>
</evidence>
<dbReference type="InterPro" id="IPR036465">
    <property type="entry name" value="vWFA_dom_sf"/>
</dbReference>
<evidence type="ECO:0000256" key="3">
    <source>
        <dbReference type="ARBA" id="ARBA00022536"/>
    </source>
</evidence>
<keyword evidence="9" id="KW-0812">Transmembrane</keyword>
<feature type="transmembrane region" description="Helical" evidence="9">
    <location>
        <begin position="808"/>
        <end position="829"/>
    </location>
</feature>
<dbReference type="GO" id="GO:0005509">
    <property type="term" value="F:calcium ion binding"/>
    <property type="evidence" value="ECO:0007669"/>
    <property type="project" value="InterPro"/>
</dbReference>
<dbReference type="CDD" id="cd01472">
    <property type="entry name" value="vWA_collagen"/>
    <property type="match status" value="1"/>
</dbReference>
<keyword evidence="9" id="KW-0472">Membrane</keyword>
<dbReference type="Proteomes" id="UP000515135">
    <property type="component" value="Unplaced"/>
</dbReference>
<dbReference type="InterPro" id="IPR000742">
    <property type="entry name" value="EGF"/>
</dbReference>
<evidence type="ECO:0000256" key="2">
    <source>
        <dbReference type="ARBA" id="ARBA00022525"/>
    </source>
</evidence>
<keyword evidence="3 8" id="KW-0245">EGF-like domain</keyword>
<dbReference type="InterPro" id="IPR003582">
    <property type="entry name" value="ShKT_dom"/>
</dbReference>
<keyword evidence="2" id="KW-0964">Secreted</keyword>
<name>A0A6P4ZPK5_BRABE</name>
<keyword evidence="13" id="KW-1185">Reference proteome</keyword>
<dbReference type="PROSITE" id="PS00022">
    <property type="entry name" value="EGF_1"/>
    <property type="match status" value="3"/>
</dbReference>
<feature type="chain" id="PRO_5027850824" evidence="10">
    <location>
        <begin position="26"/>
        <end position="837"/>
    </location>
</feature>
<feature type="disulfide bond" evidence="8">
    <location>
        <begin position="519"/>
        <end position="528"/>
    </location>
</feature>
<accession>A0A6P4ZPK5</accession>
<evidence type="ECO:0000256" key="5">
    <source>
        <dbReference type="ARBA" id="ARBA00022737"/>
    </source>
</evidence>
<evidence type="ECO:0000256" key="10">
    <source>
        <dbReference type="SAM" id="SignalP"/>
    </source>
</evidence>
<evidence type="ECO:0000256" key="6">
    <source>
        <dbReference type="ARBA" id="ARBA00023157"/>
    </source>
</evidence>
<dbReference type="PANTHER" id="PTHR24020">
    <property type="entry name" value="COLLAGEN ALPHA"/>
    <property type="match status" value="1"/>
</dbReference>
<dbReference type="PROSITE" id="PS50026">
    <property type="entry name" value="EGF_3"/>
    <property type="match status" value="1"/>
</dbReference>
<organism evidence="13 14">
    <name type="scientific">Branchiostoma belcheri</name>
    <name type="common">Amphioxus</name>
    <dbReference type="NCBI Taxonomy" id="7741"/>
    <lineage>
        <taxon>Eukaryota</taxon>
        <taxon>Metazoa</taxon>
        <taxon>Chordata</taxon>
        <taxon>Cephalochordata</taxon>
        <taxon>Leptocardii</taxon>
        <taxon>Amphioxiformes</taxon>
        <taxon>Branchiostomatidae</taxon>
        <taxon>Branchiostoma</taxon>
    </lineage>
</organism>
<dbReference type="PRINTS" id="PR00453">
    <property type="entry name" value="VWFADOMAIN"/>
</dbReference>
<feature type="domain" description="EGF-like" evidence="11">
    <location>
        <begin position="493"/>
        <end position="529"/>
    </location>
</feature>